<dbReference type="InterPro" id="IPR012347">
    <property type="entry name" value="Ferritin-like"/>
</dbReference>
<proteinExistence type="predicted"/>
<organism evidence="2 3">
    <name type="scientific">Aedoeadaptatus ivorii</name>
    <dbReference type="NCBI Taxonomy" id="54006"/>
    <lineage>
        <taxon>Bacteria</taxon>
        <taxon>Bacillati</taxon>
        <taxon>Bacillota</taxon>
        <taxon>Tissierellia</taxon>
        <taxon>Tissierellales</taxon>
        <taxon>Peptoniphilaceae</taxon>
        <taxon>Aedoeadaptatus</taxon>
    </lineage>
</organism>
<dbReference type="SUPFAM" id="SSF47240">
    <property type="entry name" value="Ferritin-like"/>
    <property type="match status" value="1"/>
</dbReference>
<sequence length="162" mass="19274">MSHKVDGHAILELLAQNETEVARVYREMADNAKIGDKFFENLAEDEDYHHGVYLKLAQQAKDEGGWVVEEDDYDYFRLRLQRSLLAKPEDLYERATKLRDKMEVFELAERVERETVEIVRELREIVPRFAPEELEKIERQEKGHLKMITERIRDNFLNPRGL</sequence>
<keyword evidence="3" id="KW-1185">Reference proteome</keyword>
<accession>A0A448V2U1</accession>
<dbReference type="Proteomes" id="UP000269544">
    <property type="component" value="Chromosome"/>
</dbReference>
<evidence type="ECO:0000313" key="3">
    <source>
        <dbReference type="Proteomes" id="UP000269544"/>
    </source>
</evidence>
<dbReference type="GO" id="GO:0046872">
    <property type="term" value="F:metal ion binding"/>
    <property type="evidence" value="ECO:0007669"/>
    <property type="project" value="InterPro"/>
</dbReference>
<dbReference type="EMBL" id="LR134523">
    <property type="protein sequence ID" value="VEJ36105.1"/>
    <property type="molecule type" value="Genomic_DNA"/>
</dbReference>
<gene>
    <name evidence="2" type="ORF">NCTC13079_01301</name>
</gene>
<evidence type="ECO:0000313" key="2">
    <source>
        <dbReference type="EMBL" id="VEJ36105.1"/>
    </source>
</evidence>
<dbReference type="KEGG" id="piv:NCTC13079_01301"/>
<dbReference type="OrthoDB" id="1951931at2"/>
<dbReference type="Pfam" id="PF02915">
    <property type="entry name" value="Rubrerythrin"/>
    <property type="match status" value="1"/>
</dbReference>
<dbReference type="InterPro" id="IPR003251">
    <property type="entry name" value="Rr_diiron-bd_dom"/>
</dbReference>
<evidence type="ECO:0000259" key="1">
    <source>
        <dbReference type="Pfam" id="PF02915"/>
    </source>
</evidence>
<feature type="domain" description="Rubrerythrin diiron-binding" evidence="1">
    <location>
        <begin position="15"/>
        <end position="147"/>
    </location>
</feature>
<name>A0A448V2U1_9FIRM</name>
<dbReference type="Gene3D" id="1.20.1260.10">
    <property type="match status" value="1"/>
</dbReference>
<dbReference type="AlphaFoldDB" id="A0A448V2U1"/>
<protein>
    <submittedName>
        <fullName evidence="2">Rubrerythrin</fullName>
    </submittedName>
</protein>
<reference evidence="2 3" key="1">
    <citation type="submission" date="2018-12" db="EMBL/GenBank/DDBJ databases">
        <authorList>
            <consortium name="Pathogen Informatics"/>
        </authorList>
    </citation>
    <scope>NUCLEOTIDE SEQUENCE [LARGE SCALE GENOMIC DNA]</scope>
    <source>
        <strain evidence="2 3">NCTC13079</strain>
    </source>
</reference>
<dbReference type="InterPro" id="IPR009078">
    <property type="entry name" value="Ferritin-like_SF"/>
</dbReference>
<dbReference type="RefSeq" id="WP_126465944.1">
    <property type="nucleotide sequence ID" value="NZ_LR134523.1"/>
</dbReference>
<dbReference type="GO" id="GO:0016491">
    <property type="term" value="F:oxidoreductase activity"/>
    <property type="evidence" value="ECO:0007669"/>
    <property type="project" value="InterPro"/>
</dbReference>